<dbReference type="EMBL" id="JACHGO010000002">
    <property type="protein sequence ID" value="MBB5142747.1"/>
    <property type="molecule type" value="Genomic_DNA"/>
</dbReference>
<proteinExistence type="predicted"/>
<dbReference type="InterPro" id="IPR005358">
    <property type="entry name" value="Puta_zinc/iron-chelating_dom"/>
</dbReference>
<gene>
    <name evidence="1" type="ORF">HNQ38_000826</name>
</gene>
<dbReference type="Pfam" id="PF03692">
    <property type="entry name" value="CxxCxxCC"/>
    <property type="match status" value="1"/>
</dbReference>
<name>A0A7W8BZC6_9BACT</name>
<comment type="caution">
    <text evidence="1">The sequence shown here is derived from an EMBL/GenBank/DDBJ whole genome shotgun (WGS) entry which is preliminary data.</text>
</comment>
<protein>
    <recommendedName>
        <fullName evidence="3">YkgJ family cysteine cluster protein</fullName>
    </recommendedName>
</protein>
<evidence type="ECO:0000313" key="1">
    <source>
        <dbReference type="EMBL" id="MBB5142747.1"/>
    </source>
</evidence>
<dbReference type="PANTHER" id="PTHR35866:SF1">
    <property type="entry name" value="YKGJ FAMILY CYSTEINE CLUSTER PROTEIN"/>
    <property type="match status" value="1"/>
</dbReference>
<accession>A0A7W8BZC6</accession>
<evidence type="ECO:0008006" key="3">
    <source>
        <dbReference type="Google" id="ProtNLM"/>
    </source>
</evidence>
<sequence length="149" mass="16091">MPAASDKVFNCRMCGHCCEGSGGIVVSPTDLTRLAAHLGHAPETVVELYCYHVGDKLKIRSGDDGYCVFFKQGQGCGVHEGKPAICRAWPFFRGNIEDPASLAMAKEFCPGINLEARHADFAQAGRSYLRQKGLLAKDSSCEANALILK</sequence>
<dbReference type="PANTHER" id="PTHR35866">
    <property type="entry name" value="PUTATIVE-RELATED"/>
    <property type="match status" value="1"/>
</dbReference>
<dbReference type="Proteomes" id="UP000539075">
    <property type="component" value="Unassembled WGS sequence"/>
</dbReference>
<organism evidence="1 2">
    <name type="scientific">Desulfovibrio intestinalis</name>
    <dbReference type="NCBI Taxonomy" id="58621"/>
    <lineage>
        <taxon>Bacteria</taxon>
        <taxon>Pseudomonadati</taxon>
        <taxon>Thermodesulfobacteriota</taxon>
        <taxon>Desulfovibrionia</taxon>
        <taxon>Desulfovibrionales</taxon>
        <taxon>Desulfovibrionaceae</taxon>
        <taxon>Desulfovibrio</taxon>
    </lineage>
</organism>
<dbReference type="RefSeq" id="WP_183718122.1">
    <property type="nucleotide sequence ID" value="NZ_JACHGO010000002.1"/>
</dbReference>
<reference evidence="1 2" key="1">
    <citation type="submission" date="2020-08" db="EMBL/GenBank/DDBJ databases">
        <title>Genomic Encyclopedia of Type Strains, Phase IV (KMG-IV): sequencing the most valuable type-strain genomes for metagenomic binning, comparative biology and taxonomic classification.</title>
        <authorList>
            <person name="Goeker M."/>
        </authorList>
    </citation>
    <scope>NUCLEOTIDE SEQUENCE [LARGE SCALE GENOMIC DNA]</scope>
    <source>
        <strain evidence="1 2">DSM 11275</strain>
    </source>
</reference>
<dbReference type="AlphaFoldDB" id="A0A7W8BZC6"/>
<evidence type="ECO:0000313" key="2">
    <source>
        <dbReference type="Proteomes" id="UP000539075"/>
    </source>
</evidence>
<keyword evidence="2" id="KW-1185">Reference proteome</keyword>